<name>A0A9P8TLU2_WICPI</name>
<evidence type="ECO:0000256" key="5">
    <source>
        <dbReference type="ARBA" id="ARBA00022695"/>
    </source>
</evidence>
<dbReference type="InterPro" id="IPR004821">
    <property type="entry name" value="Cyt_trans-like"/>
</dbReference>
<dbReference type="Proteomes" id="UP000774326">
    <property type="component" value="Unassembled WGS sequence"/>
</dbReference>
<keyword evidence="6" id="KW-0443">Lipid metabolism</keyword>
<dbReference type="InterPro" id="IPR045049">
    <property type="entry name" value="Pcy1-like"/>
</dbReference>
<evidence type="ECO:0000256" key="9">
    <source>
        <dbReference type="ARBA" id="ARBA00026101"/>
    </source>
</evidence>
<evidence type="ECO:0000256" key="7">
    <source>
        <dbReference type="ARBA" id="ARBA00023209"/>
    </source>
</evidence>
<dbReference type="SUPFAM" id="SSF52374">
    <property type="entry name" value="Nucleotidylyl transferase"/>
    <property type="match status" value="1"/>
</dbReference>
<reference evidence="14" key="1">
    <citation type="journal article" date="2021" name="Open Biol.">
        <title>Shared evolutionary footprints suggest mitochondrial oxidative damage underlies multiple complex I losses in fungi.</title>
        <authorList>
            <person name="Schikora-Tamarit M.A."/>
            <person name="Marcet-Houben M."/>
            <person name="Nosek J."/>
            <person name="Gabaldon T."/>
        </authorList>
    </citation>
    <scope>NUCLEOTIDE SEQUENCE</scope>
    <source>
        <strain evidence="14">CBS2887</strain>
    </source>
</reference>
<feature type="region of interest" description="Disordered" evidence="12">
    <location>
        <begin position="352"/>
        <end position="447"/>
    </location>
</feature>
<feature type="compositionally biased region" description="Low complexity" evidence="12">
    <location>
        <begin position="33"/>
        <end position="46"/>
    </location>
</feature>
<feature type="domain" description="Cytidyltransferase-like" evidence="13">
    <location>
        <begin position="127"/>
        <end position="254"/>
    </location>
</feature>
<comment type="caution">
    <text evidence="14">The sequence shown here is derived from an EMBL/GenBank/DDBJ whole genome shotgun (WGS) entry which is preliminary data.</text>
</comment>
<keyword evidence="3" id="KW-0597">Phosphoprotein</keyword>
<dbReference type="InterPro" id="IPR014729">
    <property type="entry name" value="Rossmann-like_a/b/a_fold"/>
</dbReference>
<keyword evidence="15" id="KW-1185">Reference proteome</keyword>
<dbReference type="CDD" id="cd02174">
    <property type="entry name" value="CCT"/>
    <property type="match status" value="1"/>
</dbReference>
<evidence type="ECO:0000313" key="14">
    <source>
        <dbReference type="EMBL" id="KAH3683581.1"/>
    </source>
</evidence>
<evidence type="ECO:0000256" key="2">
    <source>
        <dbReference type="ARBA" id="ARBA00022516"/>
    </source>
</evidence>
<evidence type="ECO:0000256" key="6">
    <source>
        <dbReference type="ARBA" id="ARBA00023098"/>
    </source>
</evidence>
<feature type="compositionally biased region" description="Low complexity" evidence="12">
    <location>
        <begin position="8"/>
        <end position="25"/>
    </location>
</feature>
<protein>
    <recommendedName>
        <fullName evidence="9">choline-phosphate cytidylyltransferase</fullName>
        <ecNumber evidence="9">2.7.7.15</ecNumber>
    </recommendedName>
    <alternativeName>
        <fullName evidence="10">CTP:phosphocholine cytidylyltransferase</fullName>
    </alternativeName>
    <alternativeName>
        <fullName evidence="11">Phosphorylcholine transferase</fullName>
    </alternativeName>
</protein>
<dbReference type="PANTHER" id="PTHR10739:SF13">
    <property type="entry name" value="CHOLINE-PHOSPHATE CYTIDYLYLTRANSFERASE"/>
    <property type="match status" value="1"/>
</dbReference>
<dbReference type="GO" id="GO:0031210">
    <property type="term" value="F:phosphatidylcholine binding"/>
    <property type="evidence" value="ECO:0007669"/>
    <property type="project" value="TreeGrafter"/>
</dbReference>
<evidence type="ECO:0000256" key="11">
    <source>
        <dbReference type="ARBA" id="ARBA00080967"/>
    </source>
</evidence>
<gene>
    <name evidence="14" type="ORF">WICPIJ_005428</name>
</gene>
<organism evidence="14 15">
    <name type="scientific">Wickerhamomyces pijperi</name>
    <name type="common">Yeast</name>
    <name type="synonym">Pichia pijperi</name>
    <dbReference type="NCBI Taxonomy" id="599730"/>
    <lineage>
        <taxon>Eukaryota</taxon>
        <taxon>Fungi</taxon>
        <taxon>Dikarya</taxon>
        <taxon>Ascomycota</taxon>
        <taxon>Saccharomycotina</taxon>
        <taxon>Saccharomycetes</taxon>
        <taxon>Phaffomycetales</taxon>
        <taxon>Wickerhamomycetaceae</taxon>
        <taxon>Wickerhamomyces</taxon>
    </lineage>
</organism>
<evidence type="ECO:0000256" key="10">
    <source>
        <dbReference type="ARBA" id="ARBA00076205"/>
    </source>
</evidence>
<dbReference type="Pfam" id="PF01467">
    <property type="entry name" value="CTP_transf_like"/>
    <property type="match status" value="1"/>
</dbReference>
<evidence type="ECO:0000313" key="15">
    <source>
        <dbReference type="Proteomes" id="UP000774326"/>
    </source>
</evidence>
<accession>A0A9P8TLU2</accession>
<evidence type="ECO:0000256" key="4">
    <source>
        <dbReference type="ARBA" id="ARBA00022679"/>
    </source>
</evidence>
<dbReference type="OrthoDB" id="17102at2759"/>
<dbReference type="FunFam" id="3.40.50.620:FF:000147">
    <property type="entry name" value="Cholinephosphate cytidylyltransferase"/>
    <property type="match status" value="1"/>
</dbReference>
<evidence type="ECO:0000256" key="1">
    <source>
        <dbReference type="ARBA" id="ARBA00010101"/>
    </source>
</evidence>
<dbReference type="GO" id="GO:0005635">
    <property type="term" value="C:nuclear envelope"/>
    <property type="evidence" value="ECO:0007669"/>
    <property type="project" value="TreeGrafter"/>
</dbReference>
<dbReference type="AlphaFoldDB" id="A0A9P8TLU2"/>
<dbReference type="EMBL" id="JAEUBG010003037">
    <property type="protein sequence ID" value="KAH3683581.1"/>
    <property type="molecule type" value="Genomic_DNA"/>
</dbReference>
<dbReference type="InterPro" id="IPR041723">
    <property type="entry name" value="CCT"/>
</dbReference>
<dbReference type="GO" id="GO:0004105">
    <property type="term" value="F:choline-phosphate cytidylyltransferase activity"/>
    <property type="evidence" value="ECO:0007669"/>
    <property type="project" value="UniProtKB-EC"/>
</dbReference>
<dbReference type="PANTHER" id="PTHR10739">
    <property type="entry name" value="CYTIDYLYLTRANSFERASE"/>
    <property type="match status" value="1"/>
</dbReference>
<keyword evidence="4" id="KW-0808">Transferase</keyword>
<keyword evidence="7" id="KW-0594">Phospholipid biosynthesis</keyword>
<feature type="compositionally biased region" description="Acidic residues" evidence="12">
    <location>
        <begin position="401"/>
        <end position="438"/>
    </location>
</feature>
<evidence type="ECO:0000259" key="13">
    <source>
        <dbReference type="Pfam" id="PF01467"/>
    </source>
</evidence>
<dbReference type="Gene3D" id="3.40.50.620">
    <property type="entry name" value="HUPs"/>
    <property type="match status" value="1"/>
</dbReference>
<evidence type="ECO:0000256" key="12">
    <source>
        <dbReference type="SAM" id="MobiDB-lite"/>
    </source>
</evidence>
<reference evidence="14" key="2">
    <citation type="submission" date="2021-01" db="EMBL/GenBank/DDBJ databases">
        <authorList>
            <person name="Schikora-Tamarit M.A."/>
        </authorList>
    </citation>
    <scope>NUCLEOTIDE SEQUENCE</scope>
    <source>
        <strain evidence="14">CBS2887</strain>
    </source>
</reference>
<evidence type="ECO:0000256" key="3">
    <source>
        <dbReference type="ARBA" id="ARBA00022553"/>
    </source>
</evidence>
<feature type="region of interest" description="Disordered" evidence="12">
    <location>
        <begin position="1"/>
        <end position="80"/>
    </location>
</feature>
<dbReference type="EC" id="2.7.7.15" evidence="9"/>
<comment type="similarity">
    <text evidence="1">Belongs to the cytidylyltransferase family.</text>
</comment>
<proteinExistence type="inferred from homology"/>
<feature type="compositionally biased region" description="Acidic residues" evidence="12">
    <location>
        <begin position="59"/>
        <end position="73"/>
    </location>
</feature>
<sequence length="447" mass="51879">MAPKSSKKATSVAATSSAAKSNSNSKDNKKPESAPSLLRSASLSTLFGGQSRKRHLEEESHDDEDDDDESEDEIPSKKRKTELDVKRAEFLEKEHKFDEELPEEYRKFRPTGFRFKLPPTDRPVRIYADGVFDLFHLGHMRQLEQSKKALPNVELIVGVPSDFETHKRKGLTVLSDYQRCETLKHCKWVDEVIADAPWCVTEEFLKKHRIDYVAHDDLPYASTDSDDIYKPMKEKGMFLTTQRTDGISTSDIITKIIRDYDKYLMRNFARGATRQELNVSWLKKNELEFKKHINDFRSYMKKTNENINNASRDLYFEVREYLLKNSILTEGNKLKNKKKTISPVADFAASFTGERKQTKKQQQQPKTQQQEKKKPASFIDNIKDWMQKTDSIITGNHPDSADEAEEEGEEHPEIEDEEENEEEEEDEEEEDEEDDETESEAKNTESK</sequence>
<dbReference type="NCBIfam" id="TIGR00125">
    <property type="entry name" value="cyt_tran_rel"/>
    <property type="match status" value="1"/>
</dbReference>
<keyword evidence="5" id="KW-0548">Nucleotidyltransferase</keyword>
<keyword evidence="2" id="KW-0444">Lipid biosynthesis</keyword>
<evidence type="ECO:0000256" key="8">
    <source>
        <dbReference type="ARBA" id="ARBA00023264"/>
    </source>
</evidence>
<keyword evidence="8" id="KW-1208">Phospholipid metabolism</keyword>